<accession>A0ABV7MBD4</accession>
<comment type="caution">
    <text evidence="1">The sequence shown here is derived from an EMBL/GenBank/DDBJ whole genome shotgun (WGS) entry which is preliminary data.</text>
</comment>
<dbReference type="Proteomes" id="UP001595607">
    <property type="component" value="Unassembled WGS sequence"/>
</dbReference>
<organism evidence="1 2">
    <name type="scientific">Parvularcula lutaonensis</name>
    <dbReference type="NCBI Taxonomy" id="491923"/>
    <lineage>
        <taxon>Bacteria</taxon>
        <taxon>Pseudomonadati</taxon>
        <taxon>Pseudomonadota</taxon>
        <taxon>Alphaproteobacteria</taxon>
        <taxon>Parvularculales</taxon>
        <taxon>Parvularculaceae</taxon>
        <taxon>Parvularcula</taxon>
    </lineage>
</organism>
<dbReference type="EMBL" id="JBHRVA010000002">
    <property type="protein sequence ID" value="MFC3302102.1"/>
    <property type="molecule type" value="Genomic_DNA"/>
</dbReference>
<dbReference type="RefSeq" id="WP_189574337.1">
    <property type="nucleotide sequence ID" value="NZ_BMXU01000001.1"/>
</dbReference>
<keyword evidence="2" id="KW-1185">Reference proteome</keyword>
<gene>
    <name evidence="1" type="ORF">ACFONP_05085</name>
</gene>
<reference evidence="2" key="1">
    <citation type="journal article" date="2019" name="Int. J. Syst. Evol. Microbiol.">
        <title>The Global Catalogue of Microorganisms (GCM) 10K type strain sequencing project: providing services to taxonomists for standard genome sequencing and annotation.</title>
        <authorList>
            <consortium name="The Broad Institute Genomics Platform"/>
            <consortium name="The Broad Institute Genome Sequencing Center for Infectious Disease"/>
            <person name="Wu L."/>
            <person name="Ma J."/>
        </authorList>
    </citation>
    <scope>NUCLEOTIDE SEQUENCE [LARGE SCALE GENOMIC DNA]</scope>
    <source>
        <strain evidence="2">KCTC 22245</strain>
    </source>
</reference>
<protein>
    <submittedName>
        <fullName evidence="1">Uncharacterized protein</fullName>
    </submittedName>
</protein>
<sequence>MKNALEVVAEGQGERRLREPYAISKRVVAMRPLLYQLAVLRRADQKNPDMFADALEAAETLRLLERFARNFGSGNGKSSFTDLQGEAALSAIENSQEAIDKIGNAIGLKSGEIENFETLRDAAEEAARKASKKPLGILPGDKVFLSRTNI</sequence>
<name>A0ABV7MBD4_9PROT</name>
<evidence type="ECO:0000313" key="2">
    <source>
        <dbReference type="Proteomes" id="UP001595607"/>
    </source>
</evidence>
<proteinExistence type="predicted"/>
<evidence type="ECO:0000313" key="1">
    <source>
        <dbReference type="EMBL" id="MFC3302102.1"/>
    </source>
</evidence>